<dbReference type="SUPFAM" id="SSF52283">
    <property type="entry name" value="Formate/glycerate dehydrogenase catalytic domain-like"/>
    <property type="match status" value="1"/>
</dbReference>
<dbReference type="OrthoDB" id="9787219at2"/>
<dbReference type="InterPro" id="IPR036291">
    <property type="entry name" value="NAD(P)-bd_dom_sf"/>
</dbReference>
<dbReference type="GO" id="GO:0051287">
    <property type="term" value="F:NAD binding"/>
    <property type="evidence" value="ECO:0007669"/>
    <property type="project" value="InterPro"/>
</dbReference>
<dbReference type="Pfam" id="PF02826">
    <property type="entry name" value="2-Hacid_dh_C"/>
    <property type="match status" value="1"/>
</dbReference>
<evidence type="ECO:0000313" key="5">
    <source>
        <dbReference type="Proteomes" id="UP000318483"/>
    </source>
</evidence>
<dbReference type="EMBL" id="CP042261">
    <property type="protein sequence ID" value="QDY69093.1"/>
    <property type="molecule type" value="Genomic_DNA"/>
</dbReference>
<keyword evidence="5" id="KW-1185">Reference proteome</keyword>
<dbReference type="KEGG" id="lit:FPZ52_05230"/>
<dbReference type="Proteomes" id="UP000318483">
    <property type="component" value="Chromosome"/>
</dbReference>
<dbReference type="GO" id="GO:0016491">
    <property type="term" value="F:oxidoreductase activity"/>
    <property type="evidence" value="ECO:0007669"/>
    <property type="project" value="UniProtKB-KW"/>
</dbReference>
<keyword evidence="4" id="KW-0670">Pyruvate</keyword>
<evidence type="ECO:0000256" key="1">
    <source>
        <dbReference type="ARBA" id="ARBA00023002"/>
    </source>
</evidence>
<evidence type="ECO:0000313" key="4">
    <source>
        <dbReference type="EMBL" id="QDY69093.1"/>
    </source>
</evidence>
<dbReference type="PANTHER" id="PTHR43333:SF1">
    <property type="entry name" value="D-ISOMER SPECIFIC 2-HYDROXYACID DEHYDROGENASE NAD-BINDING DOMAIN-CONTAINING PROTEIN"/>
    <property type="match status" value="1"/>
</dbReference>
<protein>
    <submittedName>
        <fullName evidence="4">Glyoxylate/hydroxypyruvate reductase A</fullName>
    </submittedName>
</protein>
<sequence length="315" mass="34413">MSHSPIAFLASADEGNIDLWLTELRARMPDEDIRTLEELSDAERVQCDIAIVAQPTPDMLDAVPNVTWIHSLWAGVDSIRTVMEPRGTPVVRLVDPQLAETMAEAVLAWVMYLHRDMPAYARQQRAHEWKKQPYCRASDRTVAILGLGALGQTAARRLAPQGFRLKGWSRSAKSIDGMECFHGDDGLVAAVTNADIVVSLLPLTPDTCGVIDQKILGAFKQSAGLINFGRGPVIDEVALRQALGNGSPGHAVLDVFAQEPLPSDNWMWDHPAVTILPHISAPTDSRTASAIVSKAIARFRATGEIPEAVDWKRGY</sequence>
<evidence type="ECO:0000259" key="3">
    <source>
        <dbReference type="Pfam" id="PF02826"/>
    </source>
</evidence>
<dbReference type="InterPro" id="IPR006140">
    <property type="entry name" value="D-isomer_DH_NAD-bd"/>
</dbReference>
<dbReference type="PANTHER" id="PTHR43333">
    <property type="entry name" value="2-HACID_DH_C DOMAIN-CONTAINING PROTEIN"/>
    <property type="match status" value="1"/>
</dbReference>
<accession>A0A5B8IUJ0</accession>
<keyword evidence="1" id="KW-0560">Oxidoreductase</keyword>
<proteinExistence type="predicted"/>
<dbReference type="Gene3D" id="3.40.50.720">
    <property type="entry name" value="NAD(P)-binding Rossmann-like Domain"/>
    <property type="match status" value="2"/>
</dbReference>
<organism evidence="4 5">
    <name type="scientific">Qingshengfaniella alkalisoli</name>
    <dbReference type="NCBI Taxonomy" id="2599296"/>
    <lineage>
        <taxon>Bacteria</taxon>
        <taxon>Pseudomonadati</taxon>
        <taxon>Pseudomonadota</taxon>
        <taxon>Alphaproteobacteria</taxon>
        <taxon>Rhodobacterales</taxon>
        <taxon>Paracoccaceae</taxon>
        <taxon>Qingshengfaniella</taxon>
    </lineage>
</organism>
<dbReference type="CDD" id="cd12164">
    <property type="entry name" value="GDH_like_2"/>
    <property type="match status" value="1"/>
</dbReference>
<evidence type="ECO:0000256" key="2">
    <source>
        <dbReference type="ARBA" id="ARBA00023027"/>
    </source>
</evidence>
<keyword evidence="2" id="KW-0520">NAD</keyword>
<feature type="domain" description="D-isomer specific 2-hydroxyacid dehydrogenase NAD-binding" evidence="3">
    <location>
        <begin position="108"/>
        <end position="280"/>
    </location>
</feature>
<reference evidence="4 5" key="1">
    <citation type="submission" date="2019-07" db="EMBL/GenBank/DDBJ databases">
        <title>Litoreibacter alkalisoli sp. nov., isolated from saline-alkaline soil.</title>
        <authorList>
            <person name="Wang S."/>
            <person name="Xu L."/>
            <person name="Xing Y.-T."/>
            <person name="Sun J.-Q."/>
        </authorList>
    </citation>
    <scope>NUCLEOTIDE SEQUENCE [LARGE SCALE GENOMIC DNA]</scope>
    <source>
        <strain evidence="4 5">LN3S51</strain>
    </source>
</reference>
<gene>
    <name evidence="4" type="ORF">FPZ52_05230</name>
</gene>
<name>A0A5B8IUJ0_9RHOB</name>
<dbReference type="AlphaFoldDB" id="A0A5B8IUJ0"/>
<dbReference type="SUPFAM" id="SSF51735">
    <property type="entry name" value="NAD(P)-binding Rossmann-fold domains"/>
    <property type="match status" value="1"/>
</dbReference>
<dbReference type="RefSeq" id="WP_146364374.1">
    <property type="nucleotide sequence ID" value="NZ_CP042261.1"/>
</dbReference>